<dbReference type="RefSeq" id="XP_002788285.1">
    <property type="nucleotide sequence ID" value="XM_002788239.1"/>
</dbReference>
<dbReference type="AlphaFoldDB" id="C5K651"/>
<keyword evidence="5" id="KW-1185">Reference proteome</keyword>
<evidence type="ECO:0000256" key="2">
    <source>
        <dbReference type="ARBA" id="ARBA00022723"/>
    </source>
</evidence>
<evidence type="ECO:0000313" key="4">
    <source>
        <dbReference type="EMBL" id="EER20081.1"/>
    </source>
</evidence>
<proteinExistence type="predicted"/>
<feature type="domain" description="DDE Tnp4" evidence="3">
    <location>
        <begin position="34"/>
        <end position="98"/>
    </location>
</feature>
<dbReference type="EMBL" id="GG670840">
    <property type="protein sequence ID" value="EER20081.1"/>
    <property type="molecule type" value="Genomic_DNA"/>
</dbReference>
<dbReference type="GO" id="GO:0046872">
    <property type="term" value="F:metal ion binding"/>
    <property type="evidence" value="ECO:0007669"/>
    <property type="project" value="UniProtKB-KW"/>
</dbReference>
<name>C5K651_PERM5</name>
<comment type="cofactor">
    <cofactor evidence="1">
        <name>a divalent metal cation</name>
        <dbReference type="ChEBI" id="CHEBI:60240"/>
    </cofactor>
</comment>
<sequence length="101" mass="11214">RNSYYLIVFSPGSPGEVMKKFKDRQGIPFVIGALDGCHIRLAVKPPSNQNPDVFYCRRGLHSINALFVVSSDLTISYCYPQYGGASHDSYILKCSGLWPAL</sequence>
<dbReference type="GeneID" id="9059067"/>
<dbReference type="InterPro" id="IPR027806">
    <property type="entry name" value="HARBI1_dom"/>
</dbReference>
<accession>C5K651</accession>
<dbReference type="InParanoid" id="C5K651"/>
<feature type="non-terminal residue" evidence="4">
    <location>
        <position position="101"/>
    </location>
</feature>
<feature type="non-terminal residue" evidence="4">
    <location>
        <position position="1"/>
    </location>
</feature>
<protein>
    <recommendedName>
        <fullName evidence="3">DDE Tnp4 domain-containing protein</fullName>
    </recommendedName>
</protein>
<evidence type="ECO:0000313" key="5">
    <source>
        <dbReference type="Proteomes" id="UP000007800"/>
    </source>
</evidence>
<keyword evidence="2" id="KW-0479">Metal-binding</keyword>
<evidence type="ECO:0000256" key="1">
    <source>
        <dbReference type="ARBA" id="ARBA00001968"/>
    </source>
</evidence>
<organism evidence="5">
    <name type="scientific">Perkinsus marinus (strain ATCC 50983 / TXsc)</name>
    <dbReference type="NCBI Taxonomy" id="423536"/>
    <lineage>
        <taxon>Eukaryota</taxon>
        <taxon>Sar</taxon>
        <taxon>Alveolata</taxon>
        <taxon>Perkinsozoa</taxon>
        <taxon>Perkinsea</taxon>
        <taxon>Perkinsida</taxon>
        <taxon>Perkinsidae</taxon>
        <taxon>Perkinsus</taxon>
    </lineage>
</organism>
<dbReference type="Proteomes" id="UP000007800">
    <property type="component" value="Unassembled WGS sequence"/>
</dbReference>
<dbReference type="OrthoDB" id="6509413at2759"/>
<evidence type="ECO:0000259" key="3">
    <source>
        <dbReference type="Pfam" id="PF13359"/>
    </source>
</evidence>
<dbReference type="Pfam" id="PF13359">
    <property type="entry name" value="DDE_Tnp_4"/>
    <property type="match status" value="1"/>
</dbReference>
<reference evidence="4 5" key="1">
    <citation type="submission" date="2008-07" db="EMBL/GenBank/DDBJ databases">
        <authorList>
            <person name="El-Sayed N."/>
            <person name="Caler E."/>
            <person name="Inman J."/>
            <person name="Amedeo P."/>
            <person name="Hass B."/>
            <person name="Wortman J."/>
        </authorList>
    </citation>
    <scope>NUCLEOTIDE SEQUENCE [LARGE SCALE GENOMIC DNA]</scope>
    <source>
        <strain evidence="5">ATCC 50983 / TXsc</strain>
    </source>
</reference>
<gene>
    <name evidence="4" type="ORF">Pmar_PMAR007366</name>
</gene>